<comment type="catalytic activity">
    <reaction evidence="2">
        <text>2 GTP = 3',3'-c-di-GMP + 2 diphosphate</text>
        <dbReference type="Rhea" id="RHEA:24898"/>
        <dbReference type="ChEBI" id="CHEBI:33019"/>
        <dbReference type="ChEBI" id="CHEBI:37565"/>
        <dbReference type="ChEBI" id="CHEBI:58805"/>
        <dbReference type="EC" id="2.7.7.65"/>
    </reaction>
</comment>
<evidence type="ECO:0000256" key="2">
    <source>
        <dbReference type="ARBA" id="ARBA00034247"/>
    </source>
</evidence>
<dbReference type="FunFam" id="3.30.70.270:FF:000001">
    <property type="entry name" value="Diguanylate cyclase domain protein"/>
    <property type="match status" value="1"/>
</dbReference>
<dbReference type="RefSeq" id="WP_258733017.1">
    <property type="nucleotide sequence ID" value="NZ_JANTHZ010000004.1"/>
</dbReference>
<dbReference type="SUPFAM" id="SSF55073">
    <property type="entry name" value="Nucleotide cyclase"/>
    <property type="match status" value="1"/>
</dbReference>
<name>A0A9X2PBX4_9HYPH</name>
<dbReference type="GO" id="GO:0043709">
    <property type="term" value="P:cell adhesion involved in single-species biofilm formation"/>
    <property type="evidence" value="ECO:0007669"/>
    <property type="project" value="TreeGrafter"/>
</dbReference>
<evidence type="ECO:0000256" key="1">
    <source>
        <dbReference type="ARBA" id="ARBA00012528"/>
    </source>
</evidence>
<dbReference type="InterPro" id="IPR050469">
    <property type="entry name" value="Diguanylate_Cyclase"/>
</dbReference>
<evidence type="ECO:0000313" key="4">
    <source>
        <dbReference type="EMBL" id="MCS0495869.1"/>
    </source>
</evidence>
<comment type="caution">
    <text evidence="4">The sequence shown here is derived from an EMBL/GenBank/DDBJ whole genome shotgun (WGS) entry which is preliminary data.</text>
</comment>
<dbReference type="Pfam" id="PF00990">
    <property type="entry name" value="GGDEF"/>
    <property type="match status" value="1"/>
</dbReference>
<proteinExistence type="predicted"/>
<evidence type="ECO:0000313" key="5">
    <source>
        <dbReference type="Proteomes" id="UP001151088"/>
    </source>
</evidence>
<evidence type="ECO:0000259" key="3">
    <source>
        <dbReference type="PROSITE" id="PS50887"/>
    </source>
</evidence>
<dbReference type="InterPro" id="IPR029787">
    <property type="entry name" value="Nucleotide_cyclase"/>
</dbReference>
<feature type="domain" description="GGDEF" evidence="3">
    <location>
        <begin position="270"/>
        <end position="407"/>
    </location>
</feature>
<dbReference type="Gene3D" id="3.30.450.20">
    <property type="entry name" value="PAS domain"/>
    <property type="match status" value="1"/>
</dbReference>
<dbReference type="SMART" id="SM00267">
    <property type="entry name" value="GGDEF"/>
    <property type="match status" value="1"/>
</dbReference>
<dbReference type="Gene3D" id="3.30.70.270">
    <property type="match status" value="1"/>
</dbReference>
<accession>A0A9X2PBX4</accession>
<reference evidence="4" key="1">
    <citation type="submission" date="2022-08" db="EMBL/GenBank/DDBJ databases">
        <authorList>
            <person name="Li F."/>
        </authorList>
    </citation>
    <scope>NUCLEOTIDE SEQUENCE</scope>
    <source>
        <strain evidence="4">MQZ15Z-1</strain>
    </source>
</reference>
<keyword evidence="5" id="KW-1185">Reference proteome</keyword>
<dbReference type="InterPro" id="IPR000160">
    <property type="entry name" value="GGDEF_dom"/>
</dbReference>
<dbReference type="GO" id="GO:1902201">
    <property type="term" value="P:negative regulation of bacterial-type flagellum-dependent cell motility"/>
    <property type="evidence" value="ECO:0007669"/>
    <property type="project" value="TreeGrafter"/>
</dbReference>
<dbReference type="EC" id="2.7.7.65" evidence="1"/>
<organism evidence="4 5">
    <name type="scientific">Ancylobacter mangrovi</name>
    <dbReference type="NCBI Taxonomy" id="2972472"/>
    <lineage>
        <taxon>Bacteria</taxon>
        <taxon>Pseudomonadati</taxon>
        <taxon>Pseudomonadota</taxon>
        <taxon>Alphaproteobacteria</taxon>
        <taxon>Hyphomicrobiales</taxon>
        <taxon>Xanthobacteraceae</taxon>
        <taxon>Ancylobacter</taxon>
    </lineage>
</organism>
<gene>
    <name evidence="4" type="ORF">NVS89_12220</name>
</gene>
<dbReference type="EMBL" id="JANTHZ010000004">
    <property type="protein sequence ID" value="MCS0495869.1"/>
    <property type="molecule type" value="Genomic_DNA"/>
</dbReference>
<dbReference type="SUPFAM" id="SSF55785">
    <property type="entry name" value="PYP-like sensor domain (PAS domain)"/>
    <property type="match status" value="1"/>
</dbReference>
<dbReference type="PANTHER" id="PTHR45138:SF9">
    <property type="entry name" value="DIGUANYLATE CYCLASE DGCM-RELATED"/>
    <property type="match status" value="1"/>
</dbReference>
<protein>
    <recommendedName>
        <fullName evidence="1">diguanylate cyclase</fullName>
        <ecNumber evidence="1">2.7.7.65</ecNumber>
    </recommendedName>
</protein>
<dbReference type="NCBIfam" id="TIGR00254">
    <property type="entry name" value="GGDEF"/>
    <property type="match status" value="1"/>
</dbReference>
<dbReference type="GO" id="GO:0052621">
    <property type="term" value="F:diguanylate cyclase activity"/>
    <property type="evidence" value="ECO:0007669"/>
    <property type="project" value="UniProtKB-EC"/>
</dbReference>
<dbReference type="CDD" id="cd01949">
    <property type="entry name" value="GGDEF"/>
    <property type="match status" value="1"/>
</dbReference>
<dbReference type="AlphaFoldDB" id="A0A9X2PBX4"/>
<dbReference type="GO" id="GO:0005886">
    <property type="term" value="C:plasma membrane"/>
    <property type="evidence" value="ECO:0007669"/>
    <property type="project" value="TreeGrafter"/>
</dbReference>
<dbReference type="InterPro" id="IPR043128">
    <property type="entry name" value="Rev_trsase/Diguanyl_cyclase"/>
</dbReference>
<dbReference type="InterPro" id="IPR035965">
    <property type="entry name" value="PAS-like_dom_sf"/>
</dbReference>
<dbReference type="Proteomes" id="UP001151088">
    <property type="component" value="Unassembled WGS sequence"/>
</dbReference>
<sequence>MFRWIDAVDVPLLVVGVSSSRVVAANPPARALFGGRLDGVEEAPLPLADVAGVEDALALGRALAAAPGREPSVQLMLHDASGEPLRFAAALSPLTDEHRLLTLGEPSSRSLRRDFLEILEQLPAPIELYDRDLNALFYNKVADEFFLYEDQNIIQHDDWWAVGFPDPAERDAAFAEWKAKTEETRLDRSLTATSEWKVLCRDGLTRMVQFRYRWIGDYFVMSWWDVTAHRQTEQQLRQLAVSDPLTGLWNRRRLIEDTQAALLQAAAGDSACSLLLLDVDWFKSINDRYGHSAGDDVLRALAERGLAALRTSDVMARMGGEEFAILLPGTDTESAMTLAERLLATIRTPIATGTGANASVLVEVTASIGGTTSHGADRDALALIERADRALYRAKAEGRNRVAFDEP</sequence>
<dbReference type="PANTHER" id="PTHR45138">
    <property type="entry name" value="REGULATORY COMPONENTS OF SENSORY TRANSDUCTION SYSTEM"/>
    <property type="match status" value="1"/>
</dbReference>
<dbReference type="PROSITE" id="PS50887">
    <property type="entry name" value="GGDEF"/>
    <property type="match status" value="1"/>
</dbReference>